<name>A0AA87MS15_9LEPT</name>
<evidence type="ECO:0000313" key="1">
    <source>
        <dbReference type="EMBL" id="EKS01304.1"/>
    </source>
</evidence>
<evidence type="ECO:0000313" key="2">
    <source>
        <dbReference type="Proteomes" id="UP000001343"/>
    </source>
</evidence>
<sequence length="55" mass="6328">MFTSHKISSEVADLNQKFLDTFFRKVVSKPELVLIINLVRAGHCQFLCERGHPNL</sequence>
<proteinExistence type="predicted"/>
<organism evidence="1 2">
    <name type="scientific">Leptospira mayottensis 200901122</name>
    <dbReference type="NCBI Taxonomy" id="1193010"/>
    <lineage>
        <taxon>Bacteria</taxon>
        <taxon>Pseudomonadati</taxon>
        <taxon>Spirochaetota</taxon>
        <taxon>Spirochaetia</taxon>
        <taxon>Leptospirales</taxon>
        <taxon>Leptospiraceae</taxon>
        <taxon>Leptospira</taxon>
    </lineage>
</organism>
<reference evidence="1 2" key="1">
    <citation type="journal article" date="2014" name="Int. J. Syst. Evol. Microbiol.">
        <title>Leptospira mayottensis sp. nov., a pathogenic species of the genus Leptospira isolated from humans.</title>
        <authorList>
            <person name="Bourhy P."/>
            <person name="Collet L."/>
            <person name="Brisse S."/>
            <person name="Picardeau M."/>
        </authorList>
    </citation>
    <scope>NUCLEOTIDE SEQUENCE [LARGE SCALE GENOMIC DNA]</scope>
    <source>
        <strain evidence="1 2">200901122</strain>
    </source>
</reference>
<comment type="caution">
    <text evidence="1">The sequence shown here is derived from an EMBL/GenBank/DDBJ whole genome shotgun (WGS) entry which is preliminary data.</text>
</comment>
<protein>
    <submittedName>
        <fullName evidence="1">Uncharacterized protein</fullName>
    </submittedName>
</protein>
<dbReference type="Proteomes" id="UP000001343">
    <property type="component" value="Unassembled WGS sequence"/>
</dbReference>
<dbReference type="AlphaFoldDB" id="A0AA87MS15"/>
<dbReference type="RefSeq" id="WP_002747856.1">
    <property type="nucleotide sequence ID" value="NZ_AKWM02000021.1"/>
</dbReference>
<gene>
    <name evidence="1" type="ORF">LEP1GSC125_0638</name>
</gene>
<dbReference type="EMBL" id="AKWM02000021">
    <property type="protein sequence ID" value="EKS01304.1"/>
    <property type="molecule type" value="Genomic_DNA"/>
</dbReference>
<accession>A0AA87MS15</accession>